<dbReference type="AlphaFoldDB" id="A0A396GP51"/>
<evidence type="ECO:0000256" key="1">
    <source>
        <dbReference type="SAM" id="Phobius"/>
    </source>
</evidence>
<feature type="transmembrane region" description="Helical" evidence="1">
    <location>
        <begin position="12"/>
        <end position="31"/>
    </location>
</feature>
<proteinExistence type="predicted"/>
<evidence type="ECO:0000259" key="2">
    <source>
        <dbReference type="Pfam" id="PF13966"/>
    </source>
</evidence>
<dbReference type="Gene3D" id="3.90.110.10">
    <property type="entry name" value="Lactate dehydrogenase/glycoside hydrolase, family 4, C-terminal"/>
    <property type="match status" value="1"/>
</dbReference>
<dbReference type="PANTHER" id="PTHR33116">
    <property type="entry name" value="REVERSE TRANSCRIPTASE ZINC-BINDING DOMAIN-CONTAINING PROTEIN-RELATED-RELATED"/>
    <property type="match status" value="1"/>
</dbReference>
<reference evidence="3" key="1">
    <citation type="journal article" date="2018" name="Nat. Plants">
        <title>Whole-genome landscape of Medicago truncatula symbiotic genes.</title>
        <authorList>
            <person name="Pecrix Y."/>
            <person name="Gamas P."/>
            <person name="Carrere S."/>
        </authorList>
    </citation>
    <scope>NUCLEOTIDE SEQUENCE</scope>
    <source>
        <tissue evidence="3">Leaves</tissue>
    </source>
</reference>
<comment type="caution">
    <text evidence="3">The sequence shown here is derived from an EMBL/GenBank/DDBJ whole genome shotgun (WGS) entry which is preliminary data.</text>
</comment>
<dbReference type="Pfam" id="PF13966">
    <property type="entry name" value="zf-RVT"/>
    <property type="match status" value="1"/>
</dbReference>
<dbReference type="PANTHER" id="PTHR33116:SF78">
    <property type="entry name" value="OS12G0587133 PROTEIN"/>
    <property type="match status" value="1"/>
</dbReference>
<dbReference type="Gramene" id="rna49323">
    <property type="protein sequence ID" value="RHN42830.1"/>
    <property type="gene ID" value="gene49323"/>
</dbReference>
<organism evidence="3">
    <name type="scientific">Medicago truncatula</name>
    <name type="common">Barrel medic</name>
    <name type="synonym">Medicago tribuloides</name>
    <dbReference type="NCBI Taxonomy" id="3880"/>
    <lineage>
        <taxon>Eukaryota</taxon>
        <taxon>Viridiplantae</taxon>
        <taxon>Streptophyta</taxon>
        <taxon>Embryophyta</taxon>
        <taxon>Tracheophyta</taxon>
        <taxon>Spermatophyta</taxon>
        <taxon>Magnoliopsida</taxon>
        <taxon>eudicotyledons</taxon>
        <taxon>Gunneridae</taxon>
        <taxon>Pentapetalae</taxon>
        <taxon>rosids</taxon>
        <taxon>fabids</taxon>
        <taxon>Fabales</taxon>
        <taxon>Fabaceae</taxon>
        <taxon>Papilionoideae</taxon>
        <taxon>50 kb inversion clade</taxon>
        <taxon>NPAAA clade</taxon>
        <taxon>Hologalegina</taxon>
        <taxon>IRL clade</taxon>
        <taxon>Trifolieae</taxon>
        <taxon>Medicago</taxon>
    </lineage>
</organism>
<keyword evidence="1" id="KW-0812">Transmembrane</keyword>
<protein>
    <submittedName>
        <fullName evidence="3">Putative malate dehydrogenase</fullName>
        <ecNumber evidence="3">1.1.1.37</ecNumber>
    </submittedName>
</protein>
<gene>
    <name evidence="3" type="ORF">MtrunA17_Chr8g0381211</name>
</gene>
<keyword evidence="1" id="KW-1133">Transmembrane helix</keyword>
<feature type="domain" description="Reverse transcriptase zinc-binding" evidence="2">
    <location>
        <begin position="254"/>
        <end position="348"/>
    </location>
</feature>
<dbReference type="SUPFAM" id="SSF56327">
    <property type="entry name" value="LDH C-terminal domain-like"/>
    <property type="match status" value="1"/>
</dbReference>
<dbReference type="EMBL" id="PSQE01000008">
    <property type="protein sequence ID" value="RHN42830.1"/>
    <property type="molecule type" value="Genomic_DNA"/>
</dbReference>
<dbReference type="InterPro" id="IPR026960">
    <property type="entry name" value="RVT-Znf"/>
</dbReference>
<accession>A0A396GP51</accession>
<keyword evidence="1" id="KW-0472">Membrane</keyword>
<dbReference type="InterPro" id="IPR015955">
    <property type="entry name" value="Lactate_DH/Glyco_Ohase_4_C"/>
</dbReference>
<keyword evidence="3" id="KW-0560">Oxidoreductase</keyword>
<dbReference type="GO" id="GO:0030060">
    <property type="term" value="F:L-malate dehydrogenase (NAD+) activity"/>
    <property type="evidence" value="ECO:0007669"/>
    <property type="project" value="UniProtKB-EC"/>
</dbReference>
<evidence type="ECO:0000313" key="3">
    <source>
        <dbReference type="EMBL" id="RHN42830.1"/>
    </source>
</evidence>
<dbReference type="EC" id="1.1.1.37" evidence="3"/>
<name>A0A396GP51_MEDTR</name>
<sequence length="496" mass="57660">MHLISKFVSLGGRIVLLNSVLNAIPIFYLSFLKIPAKVLKMVVRIQREFLWGGARGGRKISWVEWRKVCHPRSKGGLGVRDVKAVNLSLLAKWKWRLLHEDQSLWKRVLVEKYGDHVGGLAPREGARWPRFSSLWWKNLMALEDGVGEKWFSNRVMRRIGDGRNTSFWEDRWIGEEPLYKIYPRLFALSSQKEAKVADVGLLLGGMNDWNLTWRRQPFLWESNLINNLLAFLEGVTLGNEVDKWAWLPDDGGIFSVKSTYMVLESIMLVEEVGAQEEGVFSLLWRSPAPSKVVAFSWTLLLDRIPTRANLAIRHILDPESSLNCVLCDRGVETSTHLFLHCDVSLLIWRGVLNWLDINFVTPHNLFVQFDCWNSEVSSKRLKKGVWMIWHATIWTIWKEEMRGFLRIKRRMWMRLWRKSKLYLGFGYACLRALKGEADIIQCADVDSQVTELPFFASIVRLGRNGVEEFLPLGPLSDYERYAASNLLNKQIFYRYR</sequence>
<dbReference type="Proteomes" id="UP000265566">
    <property type="component" value="Chromosome 8"/>
</dbReference>